<protein>
    <submittedName>
        <fullName evidence="7">Putative sulfate transporter, MSF superfamily</fullName>
    </submittedName>
</protein>
<feature type="transmembrane region" description="Helical" evidence="5">
    <location>
        <begin position="321"/>
        <end position="339"/>
    </location>
</feature>
<accession>A0A0P9KSF5</accession>
<evidence type="ECO:0000256" key="5">
    <source>
        <dbReference type="SAM" id="Phobius"/>
    </source>
</evidence>
<reference evidence="7 8" key="1">
    <citation type="submission" date="2015-09" db="EMBL/GenBank/DDBJ databases">
        <title>Genome announcement of multiple Pseudomonas syringae strains.</title>
        <authorList>
            <person name="Thakur S."/>
            <person name="Wang P.W."/>
            <person name="Gong Y."/>
            <person name="Weir B.S."/>
            <person name="Guttman D.S."/>
        </authorList>
    </citation>
    <scope>NUCLEOTIDE SEQUENCE [LARGE SCALE GENOMIC DNA]</scope>
    <source>
        <strain evidence="7 8">ICMP2823</strain>
    </source>
</reference>
<evidence type="ECO:0000256" key="1">
    <source>
        <dbReference type="ARBA" id="ARBA00004141"/>
    </source>
</evidence>
<comment type="subcellular location">
    <subcellularLocation>
        <location evidence="1">Membrane</location>
        <topology evidence="1">Multi-pass membrane protein</topology>
    </subcellularLocation>
</comment>
<evidence type="ECO:0000256" key="4">
    <source>
        <dbReference type="ARBA" id="ARBA00023136"/>
    </source>
</evidence>
<feature type="transmembrane region" description="Helical" evidence="5">
    <location>
        <begin position="78"/>
        <end position="99"/>
    </location>
</feature>
<dbReference type="PANTHER" id="PTHR11814">
    <property type="entry name" value="SULFATE TRANSPORTER"/>
    <property type="match status" value="1"/>
</dbReference>
<comment type="caution">
    <text evidence="7">The sequence shown here is derived from an EMBL/GenBank/DDBJ whole genome shotgun (WGS) entry which is preliminary data.</text>
</comment>
<gene>
    <name evidence="7" type="ORF">ALO81_100029</name>
</gene>
<evidence type="ECO:0000256" key="3">
    <source>
        <dbReference type="ARBA" id="ARBA00022989"/>
    </source>
</evidence>
<feature type="transmembrane region" description="Helical" evidence="5">
    <location>
        <begin position="228"/>
        <end position="248"/>
    </location>
</feature>
<keyword evidence="3 5" id="KW-1133">Transmembrane helix</keyword>
<keyword evidence="4 5" id="KW-0472">Membrane</keyword>
<feature type="transmembrane region" description="Helical" evidence="5">
    <location>
        <begin position="376"/>
        <end position="393"/>
    </location>
</feature>
<feature type="domain" description="SLC26A/SulP transporter" evidence="6">
    <location>
        <begin position="49"/>
        <end position="415"/>
    </location>
</feature>
<feature type="transmembrane region" description="Helical" evidence="5">
    <location>
        <begin position="119"/>
        <end position="139"/>
    </location>
</feature>
<evidence type="ECO:0000313" key="7">
    <source>
        <dbReference type="EMBL" id="KPW64655.1"/>
    </source>
</evidence>
<evidence type="ECO:0000313" key="8">
    <source>
        <dbReference type="Proteomes" id="UP000050564"/>
    </source>
</evidence>
<feature type="transmembrane region" description="Helical" evidence="5">
    <location>
        <begin position="413"/>
        <end position="437"/>
    </location>
</feature>
<dbReference type="GO" id="GO:0016020">
    <property type="term" value="C:membrane"/>
    <property type="evidence" value="ECO:0007669"/>
    <property type="project" value="UniProtKB-SubCell"/>
</dbReference>
<dbReference type="InterPro" id="IPR011547">
    <property type="entry name" value="SLC26A/SulP_dom"/>
</dbReference>
<proteinExistence type="predicted"/>
<feature type="transmembrane region" description="Helical" evidence="5">
    <location>
        <begin position="151"/>
        <end position="173"/>
    </location>
</feature>
<organism evidence="7 8">
    <name type="scientific">Pseudomonas cannabina</name>
    <dbReference type="NCBI Taxonomy" id="86840"/>
    <lineage>
        <taxon>Bacteria</taxon>
        <taxon>Pseudomonadati</taxon>
        <taxon>Pseudomonadota</taxon>
        <taxon>Gammaproteobacteria</taxon>
        <taxon>Pseudomonadales</taxon>
        <taxon>Pseudomonadaceae</taxon>
        <taxon>Pseudomonas</taxon>
    </lineage>
</organism>
<dbReference type="GO" id="GO:0055085">
    <property type="term" value="P:transmembrane transport"/>
    <property type="evidence" value="ECO:0007669"/>
    <property type="project" value="InterPro"/>
</dbReference>
<dbReference type="InterPro" id="IPR001902">
    <property type="entry name" value="SLC26A/SulP_fam"/>
</dbReference>
<dbReference type="AlphaFoldDB" id="A0A0P9KSF5"/>
<keyword evidence="2 5" id="KW-0812">Transmembrane</keyword>
<evidence type="ECO:0000259" key="6">
    <source>
        <dbReference type="Pfam" id="PF00916"/>
    </source>
</evidence>
<feature type="transmembrane region" description="Helical" evidence="5">
    <location>
        <begin position="351"/>
        <end position="369"/>
    </location>
</feature>
<dbReference type="PATRIC" id="fig|86840.3.peg.5838"/>
<dbReference type="Pfam" id="PF00916">
    <property type="entry name" value="Sulfate_transp"/>
    <property type="match status" value="1"/>
</dbReference>
<dbReference type="Proteomes" id="UP000050564">
    <property type="component" value="Unassembled WGS sequence"/>
</dbReference>
<evidence type="ECO:0000256" key="2">
    <source>
        <dbReference type="ARBA" id="ARBA00022692"/>
    </source>
</evidence>
<feature type="transmembrane region" description="Helical" evidence="5">
    <location>
        <begin position="50"/>
        <end position="71"/>
    </location>
</feature>
<feature type="transmembrane region" description="Helical" evidence="5">
    <location>
        <begin position="278"/>
        <end position="301"/>
    </location>
</feature>
<name>A0A0P9KSF5_PSECA</name>
<dbReference type="EMBL" id="LJPX01000613">
    <property type="protein sequence ID" value="KPW64655.1"/>
    <property type="molecule type" value="Genomic_DNA"/>
</dbReference>
<feature type="transmembrane region" description="Helical" evidence="5">
    <location>
        <begin position="193"/>
        <end position="216"/>
    </location>
</feature>
<sequence length="546" mass="57742">MTAVSTDGKPFLIRGWRLRRMRAARLASPEETRRSDMGITELKSALPRELLASVVVFLVALPLCMGIAIASGMPPAKGLITGIIGGLVVGWIAGSPLQVSGPAAGLAVLVFEVVREHGMAMLGLILLLAGLLQLLAGRFKLGCWFRVTAPAVVYGMLAGIGVLIVLSQAHVMFDSGPKPSGLDNLIGFPSTLIQAFGPGTGMQAGMLGLGTMAIMWGWEKLRPQSLRFVPGALLGVGIATGISLFLALQVKRVEVPDNLADAIDWLRPADLMNLADPAILVAAIVVAFIASAETLLSASAVDRMHSGQRSDFDKELSAQGVGNMLCGLLGALPMTGVIVRSSANVQAGATTRYSTIFHGLWLLAFVLLLSSVLQRIPVASLAGVLVYTGFKLVDLKAFRGLGRYGRMPMFTYAATAVAIIFTDLLTGVLVGFGMTLVKLAFKASRLKINVVELAGEKEYELRLVGAATFLKVPALTQALGTIPQGSTVHVPLGNLSYIDHSCLELLEEWGRSNAAHGTRLIIEPRGLKRRLEGRIYTTTGIGSGAT</sequence>